<reference evidence="5" key="2">
    <citation type="journal article" date="2008" name="Nucleic Acids Res.">
        <title>The rice annotation project database (RAP-DB): 2008 update.</title>
        <authorList>
            <consortium name="The rice annotation project (RAP)"/>
        </authorList>
    </citation>
    <scope>GENOME REANNOTATION</scope>
    <source>
        <strain evidence="5">cv. Nipponbare</strain>
    </source>
</reference>
<sequence>MTGDKNWFSSLKKASRKDSIIFGDASTSMITATGSVKKIGSKVFNSSGDVVLNVSRYGRVFKDDFERSVSLEITCLVAKFSKDVMFWHRRLGHVGFDHLTRLSGSDLVRGLPKLKKDLDLVCSPCRHAKMVASSRTPIVSVMTDAPGQLLHMDTVGPARCNPLEESGNLDKFESRSTDGLMLGYSAHSRGYRVLVLDTNKIVETCEVIFDEASPGTRPDISEHEISSDVTAPLHIQRLHPPEQIIGNIGECTTRSKEEVYVKQPPNFENPDFPNHVFRLSKALYGLKQAPRAWYDRLKNFLLAKDFTMGKVDKTLFIHKHGDDQHFVQIYVDDIIFGCSSHPLVVEFAETMRREFEMSMMGELTYFLGLQIKQMKQGTFVHQMKYTKYLLRRFKMVDCKPISTPMGSTAVLDPDEDVEVVDQKKYRSMIGSLLYLTASKPDIQFVVCLCARFQASPRASHRQAVKCIMRYLQHTLEFGIWYSTSSSICLSGYSDVDFGGCKIDRKSTSGTCHFLGTSLMAWSSTKQSNVAQSTAESEYVAATSCCSQILWLISTLRDYGLTFEKVPLFCDNTSAINIA</sequence>
<evidence type="ECO:0000313" key="5">
    <source>
        <dbReference type="Proteomes" id="UP000000763"/>
    </source>
</evidence>
<dbReference type="InterPro" id="IPR043502">
    <property type="entry name" value="DNA/RNA_pol_sf"/>
</dbReference>
<dbReference type="PANTHER" id="PTHR11439:SF442">
    <property type="entry name" value="CYSTEINE-RICH RLK (RECEPTOR-LIKE PROTEIN KINASE) 8"/>
    <property type="match status" value="1"/>
</dbReference>
<dbReference type="Pfam" id="PF25597">
    <property type="entry name" value="SH3_retrovirus"/>
    <property type="match status" value="1"/>
</dbReference>
<evidence type="ECO:0000313" key="4">
    <source>
        <dbReference type="EMBL" id="AAN04981.1"/>
    </source>
</evidence>
<organism evidence="4 5">
    <name type="scientific">Oryza sativa subsp. japonica</name>
    <name type="common">Rice</name>
    <dbReference type="NCBI Taxonomy" id="39947"/>
    <lineage>
        <taxon>Eukaryota</taxon>
        <taxon>Viridiplantae</taxon>
        <taxon>Streptophyta</taxon>
        <taxon>Embryophyta</taxon>
        <taxon>Tracheophyta</taxon>
        <taxon>Spermatophyta</taxon>
        <taxon>Magnoliopsida</taxon>
        <taxon>Liliopsida</taxon>
        <taxon>Poales</taxon>
        <taxon>Poaceae</taxon>
        <taxon>BOP clade</taxon>
        <taxon>Oryzoideae</taxon>
        <taxon>Oryzeae</taxon>
        <taxon>Oryzinae</taxon>
        <taxon>Oryza</taxon>
        <taxon>Oryza sativa</taxon>
    </lineage>
</organism>
<dbReference type="PANTHER" id="PTHR11439">
    <property type="entry name" value="GAG-POL-RELATED RETROTRANSPOSON"/>
    <property type="match status" value="1"/>
</dbReference>
<dbReference type="InterPro" id="IPR025724">
    <property type="entry name" value="GAG-pre-integrase_dom"/>
</dbReference>
<dbReference type="InterPro" id="IPR013103">
    <property type="entry name" value="RVT_2"/>
</dbReference>
<feature type="domain" description="GAG-pre-integrase" evidence="2">
    <location>
        <begin position="74"/>
        <end position="130"/>
    </location>
</feature>
<name>Q7G4Q5_ORYSJ</name>
<proteinExistence type="predicted"/>
<protein>
    <submittedName>
        <fullName evidence="4">Retrotransposon protein, putative, unclassified</fullName>
    </submittedName>
</protein>
<reference evidence="5" key="1">
    <citation type="journal article" date="2005" name="Nature">
        <title>The map-based sequence of the rice genome.</title>
        <authorList>
            <consortium name="International rice genome sequencing project (IRGSP)"/>
            <person name="Matsumoto T."/>
            <person name="Wu J."/>
            <person name="Kanamori H."/>
            <person name="Katayose Y."/>
            <person name="Fujisawa M."/>
            <person name="Namiki N."/>
            <person name="Mizuno H."/>
            <person name="Yamamoto K."/>
            <person name="Antonio B.A."/>
            <person name="Baba T."/>
            <person name="Sakata K."/>
            <person name="Nagamura Y."/>
            <person name="Aoki H."/>
            <person name="Arikawa K."/>
            <person name="Arita K."/>
            <person name="Bito T."/>
            <person name="Chiden Y."/>
            <person name="Fujitsuka N."/>
            <person name="Fukunaka R."/>
            <person name="Hamada M."/>
            <person name="Harada C."/>
            <person name="Hayashi A."/>
            <person name="Hijishita S."/>
            <person name="Honda M."/>
            <person name="Hosokawa S."/>
            <person name="Ichikawa Y."/>
            <person name="Idonuma A."/>
            <person name="Iijima M."/>
            <person name="Ikeda M."/>
            <person name="Ikeno M."/>
            <person name="Ito K."/>
            <person name="Ito S."/>
            <person name="Ito T."/>
            <person name="Ito Y."/>
            <person name="Ito Y."/>
            <person name="Iwabuchi A."/>
            <person name="Kamiya K."/>
            <person name="Karasawa W."/>
            <person name="Kurita K."/>
            <person name="Katagiri S."/>
            <person name="Kikuta A."/>
            <person name="Kobayashi H."/>
            <person name="Kobayashi N."/>
            <person name="Machita K."/>
            <person name="Maehara T."/>
            <person name="Masukawa M."/>
            <person name="Mizubayashi T."/>
            <person name="Mukai Y."/>
            <person name="Nagasaki H."/>
            <person name="Nagata Y."/>
            <person name="Naito S."/>
            <person name="Nakashima M."/>
            <person name="Nakama Y."/>
            <person name="Nakamichi Y."/>
            <person name="Nakamura M."/>
            <person name="Meguro A."/>
            <person name="Negishi M."/>
            <person name="Ohta I."/>
            <person name="Ohta T."/>
            <person name="Okamoto M."/>
            <person name="Ono N."/>
            <person name="Saji S."/>
            <person name="Sakaguchi M."/>
            <person name="Sakai K."/>
            <person name="Shibata M."/>
            <person name="Shimokawa T."/>
            <person name="Song J."/>
            <person name="Takazaki Y."/>
            <person name="Terasawa K."/>
            <person name="Tsugane M."/>
            <person name="Tsuji K."/>
            <person name="Ueda S."/>
            <person name="Waki K."/>
            <person name="Yamagata H."/>
            <person name="Yamamoto M."/>
            <person name="Yamamoto S."/>
            <person name="Yamane H."/>
            <person name="Yoshiki S."/>
            <person name="Yoshihara R."/>
            <person name="Yukawa K."/>
            <person name="Zhong H."/>
            <person name="Yano M."/>
            <person name="Yuan Q."/>
            <person name="Ouyang S."/>
            <person name="Liu J."/>
            <person name="Jones K.M."/>
            <person name="Gansberger K."/>
            <person name="Moffat K."/>
            <person name="Hill J."/>
            <person name="Bera J."/>
            <person name="Fadrosh D."/>
            <person name="Jin S."/>
            <person name="Johri S."/>
            <person name="Kim M."/>
            <person name="Overton L."/>
            <person name="Reardon M."/>
            <person name="Tsitrin T."/>
            <person name="Vuong H."/>
            <person name="Weaver B."/>
            <person name="Ciecko A."/>
            <person name="Tallon L."/>
            <person name="Jackson J."/>
            <person name="Pai G."/>
            <person name="Aken S.V."/>
            <person name="Utterback T."/>
            <person name="Reidmuller S."/>
            <person name="Feldblyum T."/>
            <person name="Hsiao J."/>
            <person name="Zismann V."/>
            <person name="Iobst S."/>
            <person name="de Vazeille A.R."/>
            <person name="Buell C.R."/>
            <person name="Ying K."/>
            <person name="Li Y."/>
            <person name="Lu T."/>
            <person name="Huang Y."/>
            <person name="Zhao Q."/>
            <person name="Feng Q."/>
            <person name="Zhang L."/>
            <person name="Zhu J."/>
            <person name="Weng Q."/>
            <person name="Mu J."/>
            <person name="Lu Y."/>
            <person name="Fan D."/>
            <person name="Liu Y."/>
            <person name="Guan J."/>
            <person name="Zhang Y."/>
            <person name="Yu S."/>
            <person name="Liu X."/>
            <person name="Zhang Y."/>
            <person name="Hong G."/>
            <person name="Han B."/>
            <person name="Choisne N."/>
            <person name="Demange N."/>
            <person name="Orjeda G."/>
            <person name="Samain S."/>
            <person name="Cattolico L."/>
            <person name="Pelletier E."/>
            <person name="Couloux A."/>
            <person name="Segurens B."/>
            <person name="Wincker P."/>
            <person name="D'Hont A."/>
            <person name="Scarpelli C."/>
            <person name="Weissenbach J."/>
            <person name="Salanoubat M."/>
            <person name="Quetier F."/>
            <person name="Yu Y."/>
            <person name="Kim H.R."/>
            <person name="Rambo T."/>
            <person name="Currie J."/>
            <person name="Collura K."/>
            <person name="Luo M."/>
            <person name="Yang T."/>
            <person name="Ammiraju J.S.S."/>
            <person name="Engler F."/>
            <person name="Soderlund C."/>
            <person name="Wing R.A."/>
            <person name="Palmer L.E."/>
            <person name="de la Bastide M."/>
            <person name="Spiegel L."/>
            <person name="Nascimento L."/>
            <person name="Zutavern T."/>
            <person name="O'Shaughnessy A."/>
            <person name="Dike S."/>
            <person name="Dedhia N."/>
            <person name="Preston R."/>
            <person name="Balija V."/>
            <person name="McCombie W.R."/>
            <person name="Chow T."/>
            <person name="Chen H."/>
            <person name="Chung M."/>
            <person name="Chen C."/>
            <person name="Shaw J."/>
            <person name="Wu H."/>
            <person name="Hsiao K."/>
            <person name="Chao Y."/>
            <person name="Chu M."/>
            <person name="Cheng C."/>
            <person name="Hour A."/>
            <person name="Lee P."/>
            <person name="Lin S."/>
            <person name="Lin Y."/>
            <person name="Liou J."/>
            <person name="Liu S."/>
            <person name="Hsing Y."/>
            <person name="Raghuvanshi S."/>
            <person name="Mohanty A."/>
            <person name="Bharti A.K."/>
            <person name="Gaur A."/>
            <person name="Gupta V."/>
            <person name="Kumar D."/>
            <person name="Ravi V."/>
            <person name="Vij S."/>
            <person name="Kapur A."/>
            <person name="Khurana P."/>
            <person name="Khurana P."/>
            <person name="Khurana J.P."/>
            <person name="Tyagi A.K."/>
            <person name="Gaikwad K."/>
            <person name="Singh A."/>
            <person name="Dalal V."/>
            <person name="Srivastava S."/>
            <person name="Dixit A."/>
            <person name="Pal A.K."/>
            <person name="Ghazi I.A."/>
            <person name="Yadav M."/>
            <person name="Pandit A."/>
            <person name="Bhargava A."/>
            <person name="Sureshbabu K."/>
            <person name="Batra K."/>
            <person name="Sharma T.R."/>
            <person name="Mohapatra T."/>
            <person name="Singh N.K."/>
            <person name="Messing J."/>
            <person name="Nelson A.B."/>
            <person name="Fuks G."/>
            <person name="Kavchok S."/>
            <person name="Keizer G."/>
            <person name="Linton E."/>
            <person name="Llaca V."/>
            <person name="Song R."/>
            <person name="Tanyolac B."/>
            <person name="Young S."/>
            <person name="Ho-Il K."/>
            <person name="Hahn J.H."/>
            <person name="Sangsakoo G."/>
            <person name="Vanavichit A."/>
            <person name="de Mattos Luiz.A.T."/>
            <person name="Zimmer P.D."/>
            <person name="Malone G."/>
            <person name="Dellagostin O."/>
            <person name="de Oliveira A.C."/>
            <person name="Bevan M."/>
            <person name="Bancroft I."/>
            <person name="Minx P."/>
            <person name="Cordum H."/>
            <person name="Wilson R."/>
            <person name="Cheng Z."/>
            <person name="Jin W."/>
            <person name="Jiang J."/>
            <person name="Leong S.A."/>
            <person name="Iwama H."/>
            <person name="Gojobori T."/>
            <person name="Itoh T."/>
            <person name="Niimura Y."/>
            <person name="Fujii Y."/>
            <person name="Habara T."/>
            <person name="Sakai H."/>
            <person name="Sato Y."/>
            <person name="Wilson G."/>
            <person name="Kumar K."/>
            <person name="McCouch S."/>
            <person name="Juretic N."/>
            <person name="Hoen D."/>
            <person name="Wright S."/>
            <person name="Bruskiewich R."/>
            <person name="Bureau T."/>
            <person name="Miyao A."/>
            <person name="Hirochika H."/>
            <person name="Nishikawa T."/>
            <person name="Kadowaki K."/>
            <person name="Sugiura M."/>
            <person name="Burr B."/>
            <person name="Sasaki T."/>
        </authorList>
    </citation>
    <scope>NUCLEOTIDE SEQUENCE [LARGE SCALE GENOMIC DNA]</scope>
    <source>
        <strain evidence="5">cv. Nipponbare</strain>
    </source>
</reference>
<dbReference type="CDD" id="cd09272">
    <property type="entry name" value="RNase_HI_RT_Ty1"/>
    <property type="match status" value="1"/>
</dbReference>
<dbReference type="Pfam" id="PF07727">
    <property type="entry name" value="RVT_2"/>
    <property type="match status" value="1"/>
</dbReference>
<dbReference type="EMBL" id="AC105744">
    <property type="protein sequence ID" value="AAN04981.1"/>
    <property type="molecule type" value="Genomic_DNA"/>
</dbReference>
<dbReference type="InterPro" id="IPR057670">
    <property type="entry name" value="SH3_retrovirus"/>
</dbReference>
<accession>Q7G4Q5</accession>
<gene>
    <name evidence="4" type="ordered locus">LOC_Os10g11070</name>
</gene>
<feature type="domain" description="Retroviral polymerase SH3-like" evidence="3">
    <location>
        <begin position="168"/>
        <end position="213"/>
    </location>
</feature>
<dbReference type="SUPFAM" id="SSF56672">
    <property type="entry name" value="DNA/RNA polymerases"/>
    <property type="match status" value="1"/>
</dbReference>
<evidence type="ECO:0000259" key="1">
    <source>
        <dbReference type="Pfam" id="PF07727"/>
    </source>
</evidence>
<evidence type="ECO:0000259" key="3">
    <source>
        <dbReference type="Pfam" id="PF25597"/>
    </source>
</evidence>
<dbReference type="Proteomes" id="UP000000763">
    <property type="component" value="Chromosome 10"/>
</dbReference>
<dbReference type="AlphaFoldDB" id="Q7G4Q5"/>
<evidence type="ECO:0000259" key="2">
    <source>
        <dbReference type="Pfam" id="PF13976"/>
    </source>
</evidence>
<dbReference type="Pfam" id="PF13976">
    <property type="entry name" value="gag_pre-integrs"/>
    <property type="match status" value="1"/>
</dbReference>
<feature type="domain" description="Reverse transcriptase Ty1/copia-type" evidence="1">
    <location>
        <begin position="256"/>
        <end position="405"/>
    </location>
</feature>